<dbReference type="Proteomes" id="UP000485058">
    <property type="component" value="Unassembled WGS sequence"/>
</dbReference>
<feature type="non-terminal residue" evidence="3">
    <location>
        <position position="236"/>
    </location>
</feature>
<evidence type="ECO:0000313" key="4">
    <source>
        <dbReference type="Proteomes" id="UP000485058"/>
    </source>
</evidence>
<feature type="region of interest" description="Disordered" evidence="2">
    <location>
        <begin position="100"/>
        <end position="123"/>
    </location>
</feature>
<organism evidence="3 4">
    <name type="scientific">Haematococcus lacustris</name>
    <name type="common">Green alga</name>
    <name type="synonym">Haematococcus pluvialis</name>
    <dbReference type="NCBI Taxonomy" id="44745"/>
    <lineage>
        <taxon>Eukaryota</taxon>
        <taxon>Viridiplantae</taxon>
        <taxon>Chlorophyta</taxon>
        <taxon>core chlorophytes</taxon>
        <taxon>Chlorophyceae</taxon>
        <taxon>CS clade</taxon>
        <taxon>Chlamydomonadales</taxon>
        <taxon>Haematococcaceae</taxon>
        <taxon>Haematococcus</taxon>
    </lineage>
</organism>
<evidence type="ECO:0000313" key="3">
    <source>
        <dbReference type="EMBL" id="GFH16402.1"/>
    </source>
</evidence>
<keyword evidence="1" id="KW-0175">Coiled coil</keyword>
<gene>
    <name evidence="3" type="ORF">HaLaN_12814</name>
</gene>
<dbReference type="EMBL" id="BLLF01000993">
    <property type="protein sequence ID" value="GFH16402.1"/>
    <property type="molecule type" value="Genomic_DNA"/>
</dbReference>
<dbReference type="AlphaFoldDB" id="A0A699ZKU9"/>
<feature type="coiled-coil region" evidence="1">
    <location>
        <begin position="27"/>
        <end position="62"/>
    </location>
</feature>
<evidence type="ECO:0000256" key="2">
    <source>
        <dbReference type="SAM" id="MobiDB-lite"/>
    </source>
</evidence>
<evidence type="ECO:0000256" key="1">
    <source>
        <dbReference type="SAM" id="Coils"/>
    </source>
</evidence>
<sequence>MLSVDAVFTDWFGHRPEDLLGGYINSLVVEKKQMDEVMRTMKEENQRREAEAEAQKQAAISRALMSLREVVPEVQVHKNKGTQPVEAGQTSKAVTAIKGDNQQGLHGHKQGREENNEPATVGSGTSLQTVWKLDNVHVRHKFADVLPVGIEVKNGGVGTHLFYVLSIRRTSSAGRFMVVTDKQGRLHHITQDFATVLGKSVHQLHANGNPNALEALLPEPYIHLHRSWLAAPLPPQ</sequence>
<comment type="caution">
    <text evidence="3">The sequence shown here is derived from an EMBL/GenBank/DDBJ whole genome shotgun (WGS) entry which is preliminary data.</text>
</comment>
<reference evidence="3 4" key="1">
    <citation type="submission" date="2020-02" db="EMBL/GenBank/DDBJ databases">
        <title>Draft genome sequence of Haematococcus lacustris strain NIES-144.</title>
        <authorList>
            <person name="Morimoto D."/>
            <person name="Nakagawa S."/>
            <person name="Yoshida T."/>
            <person name="Sawayama S."/>
        </authorList>
    </citation>
    <scope>NUCLEOTIDE SEQUENCE [LARGE SCALE GENOMIC DNA]</scope>
    <source>
        <strain evidence="3 4">NIES-144</strain>
    </source>
</reference>
<name>A0A699ZKU9_HAELA</name>
<keyword evidence="4" id="KW-1185">Reference proteome</keyword>
<accession>A0A699ZKU9</accession>
<protein>
    <submittedName>
        <fullName evidence="3">PAS domain-containing protein</fullName>
    </submittedName>
</protein>
<proteinExistence type="predicted"/>